<comment type="similarity">
    <text evidence="2">Belongs to the bacterial solute-binding protein 5 family.</text>
</comment>
<keyword evidence="3" id="KW-0732">Signal</keyword>
<keyword evidence="6" id="KW-1185">Reference proteome</keyword>
<dbReference type="SUPFAM" id="SSF53850">
    <property type="entry name" value="Periplasmic binding protein-like II"/>
    <property type="match status" value="1"/>
</dbReference>
<dbReference type="GO" id="GO:0042884">
    <property type="term" value="P:microcin transport"/>
    <property type="evidence" value="ECO:0007669"/>
    <property type="project" value="TreeGrafter"/>
</dbReference>
<evidence type="ECO:0000313" key="6">
    <source>
        <dbReference type="Proteomes" id="UP001378188"/>
    </source>
</evidence>
<evidence type="ECO:0000256" key="1">
    <source>
        <dbReference type="ARBA" id="ARBA00004418"/>
    </source>
</evidence>
<evidence type="ECO:0000256" key="3">
    <source>
        <dbReference type="ARBA" id="ARBA00022729"/>
    </source>
</evidence>
<dbReference type="InterPro" id="IPR000914">
    <property type="entry name" value="SBP_5_dom"/>
</dbReference>
<dbReference type="Gene3D" id="3.10.105.10">
    <property type="entry name" value="Dipeptide-binding Protein, Domain 3"/>
    <property type="match status" value="1"/>
</dbReference>
<organism evidence="5 6">
    <name type="scientific">Microbaculum marinum</name>
    <dbReference type="NCBI Taxonomy" id="1764581"/>
    <lineage>
        <taxon>Bacteria</taxon>
        <taxon>Pseudomonadati</taxon>
        <taxon>Pseudomonadota</taxon>
        <taxon>Alphaproteobacteria</taxon>
        <taxon>Hyphomicrobiales</taxon>
        <taxon>Tepidamorphaceae</taxon>
        <taxon>Microbaculum</taxon>
    </lineage>
</organism>
<evidence type="ECO:0000313" key="5">
    <source>
        <dbReference type="EMBL" id="MEJ8570864.1"/>
    </source>
</evidence>
<dbReference type="GO" id="GO:0015833">
    <property type="term" value="P:peptide transport"/>
    <property type="evidence" value="ECO:0007669"/>
    <property type="project" value="TreeGrafter"/>
</dbReference>
<dbReference type="AlphaFoldDB" id="A0AAW9RN80"/>
<dbReference type="GO" id="GO:0043190">
    <property type="term" value="C:ATP-binding cassette (ABC) transporter complex"/>
    <property type="evidence" value="ECO:0007669"/>
    <property type="project" value="InterPro"/>
</dbReference>
<dbReference type="PANTHER" id="PTHR30290:SF64">
    <property type="entry name" value="ABC TRANSPORTER PERIPLASMIC BINDING PROTEIN"/>
    <property type="match status" value="1"/>
</dbReference>
<dbReference type="Gene3D" id="3.40.190.10">
    <property type="entry name" value="Periplasmic binding protein-like II"/>
    <property type="match status" value="1"/>
</dbReference>
<dbReference type="PIRSF" id="PIRSF002741">
    <property type="entry name" value="MppA"/>
    <property type="match status" value="1"/>
</dbReference>
<evidence type="ECO:0000256" key="2">
    <source>
        <dbReference type="ARBA" id="ARBA00005695"/>
    </source>
</evidence>
<dbReference type="Proteomes" id="UP001378188">
    <property type="component" value="Unassembled WGS sequence"/>
</dbReference>
<protein>
    <submittedName>
        <fullName evidence="5">Extracellular solute-binding protein</fullName>
    </submittedName>
</protein>
<comment type="subcellular location">
    <subcellularLocation>
        <location evidence="1">Periplasm</location>
    </subcellularLocation>
</comment>
<evidence type="ECO:0000259" key="4">
    <source>
        <dbReference type="Pfam" id="PF00496"/>
    </source>
</evidence>
<name>A0AAW9RN80_9HYPH</name>
<dbReference type="EMBL" id="JAZHOF010000002">
    <property type="protein sequence ID" value="MEJ8570864.1"/>
    <property type="molecule type" value="Genomic_DNA"/>
</dbReference>
<comment type="caution">
    <text evidence="5">The sequence shown here is derived from an EMBL/GenBank/DDBJ whole genome shotgun (WGS) entry which is preliminary data.</text>
</comment>
<dbReference type="GO" id="GO:0030288">
    <property type="term" value="C:outer membrane-bounded periplasmic space"/>
    <property type="evidence" value="ECO:0007669"/>
    <property type="project" value="TreeGrafter"/>
</dbReference>
<feature type="domain" description="Solute-binding protein family 5" evidence="4">
    <location>
        <begin position="114"/>
        <end position="524"/>
    </location>
</feature>
<sequence length="622" mass="70172">MAVAVAVAAAPFAATVEAQDQTGNQIRSEPEADGGNWRHGASLFGDLKYPAGFTHFDYANPDAPKGGTFRQSAIGTFDTLNPFNIKGAPAAGSGLVYESLMTNSLDEPSSEYGLIAESMKYPDDFSSVTFRLRPEARWHDGEPITVEDVIWSLETLKKSHPQYNYYYHNVVSAEKTGEREVTFTFDQSGNRELPQITGQLFVLPKHYWEGEDANGNPRDFSGSTLEPPLASGPYRIKSVQPGRSISYERVPDYWGADLPVNVGQNNFDEIRYEYYRDMTIALEAFKADQFDLRAENSAKRWATGYDFPAVQRGDVVLQEFLTKNAEPMQGFIFNLRRQKFQDPRVRQAFNYAFDFEWLNANIFYGQYKRTGSFFENSELAAKGLPEGKELEFLEKVRDEVPPEVFTTEFENPVGGDTRAARTNLREAAGLLKDAGWEVRNGVLVNGQTGEPFTVEFLNDQPDSERILSPYIQSLQRLGIKATIRTVDTSQYQNRMDNFDFDMTTDMFAQSLSPGNEQRDYWGSAAADAPASRNTIGIKNPAVDKLIDEIIYAEDRETLVAATRALDRVLLWNHYLVPQFYTPVIRTARWDRFGLPEVLPDYGLSTSTWWWDAEKAAAIKNGS</sequence>
<dbReference type="CDD" id="cd08497">
    <property type="entry name" value="MbnE-like"/>
    <property type="match status" value="1"/>
</dbReference>
<reference evidence="5 6" key="1">
    <citation type="submission" date="2024-02" db="EMBL/GenBank/DDBJ databases">
        <title>Genome analysis and characterization of Microbaculum marinisediminis sp. nov., isolated from marine sediment.</title>
        <authorList>
            <person name="Du Z.-J."/>
            <person name="Ye Y.-Q."/>
            <person name="Zhang Z.-R."/>
            <person name="Yuan S.-M."/>
            <person name="Zhang X.-Y."/>
        </authorList>
    </citation>
    <scope>NUCLEOTIDE SEQUENCE [LARGE SCALE GENOMIC DNA]</scope>
    <source>
        <strain evidence="5 6">SDUM1044001</strain>
    </source>
</reference>
<dbReference type="RefSeq" id="WP_340328561.1">
    <property type="nucleotide sequence ID" value="NZ_JAZHOF010000002.1"/>
</dbReference>
<dbReference type="InterPro" id="IPR039424">
    <property type="entry name" value="SBP_5"/>
</dbReference>
<dbReference type="InterPro" id="IPR030678">
    <property type="entry name" value="Peptide/Ni-bd"/>
</dbReference>
<accession>A0AAW9RN80</accession>
<dbReference type="PANTHER" id="PTHR30290">
    <property type="entry name" value="PERIPLASMIC BINDING COMPONENT OF ABC TRANSPORTER"/>
    <property type="match status" value="1"/>
</dbReference>
<dbReference type="GO" id="GO:1904680">
    <property type="term" value="F:peptide transmembrane transporter activity"/>
    <property type="evidence" value="ECO:0007669"/>
    <property type="project" value="TreeGrafter"/>
</dbReference>
<dbReference type="FunFam" id="3.10.105.10:FF:000005">
    <property type="entry name" value="ABC transporter substrate-binding protein"/>
    <property type="match status" value="1"/>
</dbReference>
<proteinExistence type="inferred from homology"/>
<dbReference type="Pfam" id="PF00496">
    <property type="entry name" value="SBP_bac_5"/>
    <property type="match status" value="1"/>
</dbReference>
<gene>
    <name evidence="5" type="ORF">V3328_05240</name>
</gene>